<comment type="caution">
    <text evidence="2">The sequence shown here is derived from an EMBL/GenBank/DDBJ whole genome shotgun (WGS) entry which is preliminary data.</text>
</comment>
<dbReference type="AlphaFoldDB" id="A0AAV4PEQ3"/>
<dbReference type="PANTHER" id="PTHR22933:SF43">
    <property type="entry name" value="LP10131P"/>
    <property type="match status" value="1"/>
</dbReference>
<dbReference type="Gene3D" id="2.170.140.10">
    <property type="entry name" value="Chitin binding domain"/>
    <property type="match status" value="1"/>
</dbReference>
<gene>
    <name evidence="2" type="primary">AVEN_59302_1</name>
    <name evidence="2" type="ORF">CDAR_299241</name>
</gene>
<dbReference type="InterPro" id="IPR036508">
    <property type="entry name" value="Chitin-bd_dom_sf"/>
</dbReference>
<evidence type="ECO:0000313" key="2">
    <source>
        <dbReference type="EMBL" id="GIX94611.1"/>
    </source>
</evidence>
<accession>A0AAV4PEQ3</accession>
<dbReference type="Pfam" id="PF01607">
    <property type="entry name" value="CBM_14"/>
    <property type="match status" value="1"/>
</dbReference>
<dbReference type="InterPro" id="IPR052976">
    <property type="entry name" value="Scoloptoxin-like"/>
</dbReference>
<dbReference type="PROSITE" id="PS50940">
    <property type="entry name" value="CHIT_BIND_II"/>
    <property type="match status" value="1"/>
</dbReference>
<evidence type="ECO:0000313" key="3">
    <source>
        <dbReference type="Proteomes" id="UP001054837"/>
    </source>
</evidence>
<feature type="domain" description="Chitin-binding type-2" evidence="1">
    <location>
        <begin position="36"/>
        <end position="96"/>
    </location>
</feature>
<name>A0AAV4PEQ3_9ARAC</name>
<dbReference type="Proteomes" id="UP001054837">
    <property type="component" value="Unassembled WGS sequence"/>
</dbReference>
<keyword evidence="3" id="KW-1185">Reference proteome</keyword>
<organism evidence="2 3">
    <name type="scientific">Caerostris darwini</name>
    <dbReference type="NCBI Taxonomy" id="1538125"/>
    <lineage>
        <taxon>Eukaryota</taxon>
        <taxon>Metazoa</taxon>
        <taxon>Ecdysozoa</taxon>
        <taxon>Arthropoda</taxon>
        <taxon>Chelicerata</taxon>
        <taxon>Arachnida</taxon>
        <taxon>Araneae</taxon>
        <taxon>Araneomorphae</taxon>
        <taxon>Entelegynae</taxon>
        <taxon>Araneoidea</taxon>
        <taxon>Araneidae</taxon>
        <taxon>Caerostris</taxon>
    </lineage>
</organism>
<dbReference type="InterPro" id="IPR002557">
    <property type="entry name" value="Chitin-bd_dom"/>
</dbReference>
<dbReference type="SUPFAM" id="SSF57625">
    <property type="entry name" value="Invertebrate chitin-binding proteins"/>
    <property type="match status" value="1"/>
</dbReference>
<proteinExistence type="predicted"/>
<dbReference type="GO" id="GO:0005576">
    <property type="term" value="C:extracellular region"/>
    <property type="evidence" value="ECO:0007669"/>
    <property type="project" value="InterPro"/>
</dbReference>
<dbReference type="SMART" id="SM00494">
    <property type="entry name" value="ChtBD2"/>
    <property type="match status" value="1"/>
</dbReference>
<sequence length="119" mass="13279">MSFKTTLCENGSERGHYGRGLVCQLLPEYATIPKTSFSCDGRTYGYYADPEVNCQVFHICPGAYGVGHYSFLCPNQTVFNQAYLVCDHPTTWTVPRLMAYIPLTTISLQSTTTTCKESL</sequence>
<dbReference type="PANTHER" id="PTHR22933">
    <property type="entry name" value="FI18007P1-RELATED"/>
    <property type="match status" value="1"/>
</dbReference>
<evidence type="ECO:0000259" key="1">
    <source>
        <dbReference type="PROSITE" id="PS50940"/>
    </source>
</evidence>
<reference evidence="2 3" key="1">
    <citation type="submission" date="2021-06" db="EMBL/GenBank/DDBJ databases">
        <title>Caerostris darwini draft genome.</title>
        <authorList>
            <person name="Kono N."/>
            <person name="Arakawa K."/>
        </authorList>
    </citation>
    <scope>NUCLEOTIDE SEQUENCE [LARGE SCALE GENOMIC DNA]</scope>
</reference>
<dbReference type="EMBL" id="BPLQ01002622">
    <property type="protein sequence ID" value="GIX94611.1"/>
    <property type="molecule type" value="Genomic_DNA"/>
</dbReference>
<dbReference type="GO" id="GO:0008061">
    <property type="term" value="F:chitin binding"/>
    <property type="evidence" value="ECO:0007669"/>
    <property type="project" value="InterPro"/>
</dbReference>
<protein>
    <submittedName>
        <fullName evidence="2">Chitin-binding type-2 domain-containing protein</fullName>
    </submittedName>
</protein>